<gene>
    <name evidence="2" type="primary">polC_50</name>
    <name evidence="2" type="ORF">SDC9_122847</name>
</gene>
<keyword evidence="2" id="KW-0808">Transferase</keyword>
<protein>
    <submittedName>
        <fullName evidence="2">DNA polymerase III PolC-type</fullName>
        <ecNumber evidence="2">2.7.7.7</ecNumber>
    </submittedName>
</protein>
<dbReference type="Pfam" id="PF00929">
    <property type="entry name" value="RNase_T"/>
    <property type="match status" value="1"/>
</dbReference>
<dbReference type="InterPro" id="IPR036397">
    <property type="entry name" value="RNaseH_sf"/>
</dbReference>
<dbReference type="InterPro" id="IPR013520">
    <property type="entry name" value="Ribonucl_H"/>
</dbReference>
<dbReference type="GO" id="GO:0003676">
    <property type="term" value="F:nucleic acid binding"/>
    <property type="evidence" value="ECO:0007669"/>
    <property type="project" value="InterPro"/>
</dbReference>
<dbReference type="EMBL" id="VSSQ01026906">
    <property type="protein sequence ID" value="MPM75853.1"/>
    <property type="molecule type" value="Genomic_DNA"/>
</dbReference>
<comment type="caution">
    <text evidence="2">The sequence shown here is derived from an EMBL/GenBank/DDBJ whole genome shotgun (WGS) entry which is preliminary data.</text>
</comment>
<dbReference type="Gene3D" id="3.30.420.10">
    <property type="entry name" value="Ribonuclease H-like superfamily/Ribonuclease H"/>
    <property type="match status" value="1"/>
</dbReference>
<proteinExistence type="predicted"/>
<reference evidence="2" key="1">
    <citation type="submission" date="2019-08" db="EMBL/GenBank/DDBJ databases">
        <authorList>
            <person name="Kucharzyk K."/>
            <person name="Murdoch R.W."/>
            <person name="Higgins S."/>
            <person name="Loffler F."/>
        </authorList>
    </citation>
    <scope>NUCLEOTIDE SEQUENCE</scope>
</reference>
<dbReference type="GO" id="GO:0003887">
    <property type="term" value="F:DNA-directed DNA polymerase activity"/>
    <property type="evidence" value="ECO:0007669"/>
    <property type="project" value="UniProtKB-EC"/>
</dbReference>
<dbReference type="EC" id="2.7.7.7" evidence="2"/>
<accession>A0A645CG21</accession>
<feature type="domain" description="Exonuclease" evidence="1">
    <location>
        <begin position="4"/>
        <end position="81"/>
    </location>
</feature>
<name>A0A645CG21_9ZZZZ</name>
<sequence length="124" mass="14332">MGSGLLIAHNAPFDMSVLAKCLCHYQISWRPYTYYACTCNMGRFCFPELTNHKLNTLCDYFDIDLHHHNAGSDSRASAQLLMLYMDNGINTDNFIRSYDLINLRTVQEKRRMKPGSGLVDIRKY</sequence>
<keyword evidence="2" id="KW-0548">Nucleotidyltransferase</keyword>
<evidence type="ECO:0000259" key="1">
    <source>
        <dbReference type="Pfam" id="PF00929"/>
    </source>
</evidence>
<dbReference type="InterPro" id="IPR012337">
    <property type="entry name" value="RNaseH-like_sf"/>
</dbReference>
<dbReference type="AlphaFoldDB" id="A0A645CG21"/>
<organism evidence="2">
    <name type="scientific">bioreactor metagenome</name>
    <dbReference type="NCBI Taxonomy" id="1076179"/>
    <lineage>
        <taxon>unclassified sequences</taxon>
        <taxon>metagenomes</taxon>
        <taxon>ecological metagenomes</taxon>
    </lineage>
</organism>
<evidence type="ECO:0000313" key="2">
    <source>
        <dbReference type="EMBL" id="MPM75853.1"/>
    </source>
</evidence>
<dbReference type="SUPFAM" id="SSF53098">
    <property type="entry name" value="Ribonuclease H-like"/>
    <property type="match status" value="1"/>
</dbReference>